<dbReference type="Pfam" id="PF02321">
    <property type="entry name" value="OEP"/>
    <property type="match status" value="2"/>
</dbReference>
<dbReference type="GO" id="GO:0009279">
    <property type="term" value="C:cell outer membrane"/>
    <property type="evidence" value="ECO:0007669"/>
    <property type="project" value="UniProtKB-SubCell"/>
</dbReference>
<proteinExistence type="inferred from homology"/>
<dbReference type="NCBIfam" id="TIGR01844">
    <property type="entry name" value="type_I_sec_TolC"/>
    <property type="match status" value="1"/>
</dbReference>
<evidence type="ECO:0000256" key="7">
    <source>
        <dbReference type="ARBA" id="ARBA00023237"/>
    </source>
</evidence>
<keyword evidence="7" id="KW-0998">Cell outer membrane</keyword>
<dbReference type="AlphaFoldDB" id="A0A8J6P8R7"/>
<name>A0A8J6P8R7_9GAMM</name>
<dbReference type="Proteomes" id="UP000654401">
    <property type="component" value="Unassembled WGS sequence"/>
</dbReference>
<dbReference type="InterPro" id="IPR051906">
    <property type="entry name" value="TolC-like"/>
</dbReference>
<protein>
    <submittedName>
        <fullName evidence="9">TolC family outer membrane protein</fullName>
    </submittedName>
</protein>
<dbReference type="GO" id="GO:0015288">
    <property type="term" value="F:porin activity"/>
    <property type="evidence" value="ECO:0007669"/>
    <property type="project" value="TreeGrafter"/>
</dbReference>
<comment type="similarity">
    <text evidence="2">Belongs to the outer membrane factor (OMF) (TC 1.B.17) family.</text>
</comment>
<keyword evidence="3" id="KW-0813">Transport</keyword>
<evidence type="ECO:0000256" key="8">
    <source>
        <dbReference type="SAM" id="SignalP"/>
    </source>
</evidence>
<dbReference type="SUPFAM" id="SSF56954">
    <property type="entry name" value="Outer membrane efflux proteins (OEP)"/>
    <property type="match status" value="1"/>
</dbReference>
<dbReference type="PANTHER" id="PTHR30026">
    <property type="entry name" value="OUTER MEMBRANE PROTEIN TOLC"/>
    <property type="match status" value="1"/>
</dbReference>
<keyword evidence="8" id="KW-0732">Signal</keyword>
<dbReference type="PANTHER" id="PTHR30026:SF22">
    <property type="entry name" value="OUTER MEMBRANE EFFLUX PROTEIN"/>
    <property type="match status" value="1"/>
</dbReference>
<keyword evidence="6" id="KW-0472">Membrane</keyword>
<evidence type="ECO:0000256" key="2">
    <source>
        <dbReference type="ARBA" id="ARBA00007613"/>
    </source>
</evidence>
<evidence type="ECO:0000256" key="6">
    <source>
        <dbReference type="ARBA" id="ARBA00023136"/>
    </source>
</evidence>
<dbReference type="GO" id="GO:1990281">
    <property type="term" value="C:efflux pump complex"/>
    <property type="evidence" value="ECO:0007669"/>
    <property type="project" value="TreeGrafter"/>
</dbReference>
<comment type="caution">
    <text evidence="9">The sequence shown here is derived from an EMBL/GenBank/DDBJ whole genome shotgun (WGS) entry which is preliminary data.</text>
</comment>
<feature type="signal peptide" evidence="8">
    <location>
        <begin position="1"/>
        <end position="28"/>
    </location>
</feature>
<keyword evidence="4" id="KW-1134">Transmembrane beta strand</keyword>
<evidence type="ECO:0000313" key="9">
    <source>
        <dbReference type="EMBL" id="MBC8518857.1"/>
    </source>
</evidence>
<feature type="chain" id="PRO_5035204934" evidence="8">
    <location>
        <begin position="29"/>
        <end position="661"/>
    </location>
</feature>
<evidence type="ECO:0000313" key="10">
    <source>
        <dbReference type="Proteomes" id="UP000654401"/>
    </source>
</evidence>
<evidence type="ECO:0000256" key="5">
    <source>
        <dbReference type="ARBA" id="ARBA00022692"/>
    </source>
</evidence>
<evidence type="ECO:0000256" key="4">
    <source>
        <dbReference type="ARBA" id="ARBA00022452"/>
    </source>
</evidence>
<evidence type="ECO:0000256" key="1">
    <source>
        <dbReference type="ARBA" id="ARBA00004442"/>
    </source>
</evidence>
<dbReference type="Gene3D" id="1.20.1600.10">
    <property type="entry name" value="Outer membrane efflux proteins (OEP)"/>
    <property type="match status" value="1"/>
</dbReference>
<keyword evidence="5" id="KW-0812">Transmembrane</keyword>
<dbReference type="GO" id="GO:0015562">
    <property type="term" value="F:efflux transmembrane transporter activity"/>
    <property type="evidence" value="ECO:0007669"/>
    <property type="project" value="InterPro"/>
</dbReference>
<accession>A0A8J6P8R7</accession>
<dbReference type="InterPro" id="IPR003423">
    <property type="entry name" value="OMP_efflux"/>
</dbReference>
<dbReference type="EMBL" id="JACNFK010000009">
    <property type="protein sequence ID" value="MBC8518857.1"/>
    <property type="molecule type" value="Genomic_DNA"/>
</dbReference>
<sequence>MKMSNSVLSFKLSAICIGLSLAVTPVQAELLSEILPGLMETDDEISQVEAELEGAQHEIRIKQAGWYPTVDVTLSKGYEDQQKPADDDTMFNRREHKIEVKQLVTDFGATAAGISKAQLQYEKKANDLQAKRQTITITALKAYLNLMKDTDKLAYAKQSEGNIKKQTGMEEARVARGSGYSTDVLQSKSKLAGAYAKTARAEGSLVKARNEYRAVFGVEPGDVKSFRKPEMPTEFLPKTLEEALDMAYRKNTSLRGSNYDVEIARKDIKTAKTKFYPTIKANVDKKFKKDDGGTAGKKNEFKAHFELKMPLYAGGKDLYGLRKSDTDLSAKMEKLDKSMRDVEEKVRNAWQDLITDKTNAGFLRNSANISGEFLTLARKERKLGTRSLIDVLSEENSYITALDSAVSAETDLIISAFELLQEIGTLEVAMVQDENSAASAAPAVAQIPETSALLKTAATVAAKHIASQPEKSGEIDERQQAINEVQEDAEVIADSLNAVIRKMEGARGISQSPDVNTVEQAAKQSPEIVEVVIVPTEIREMAISPQGEMTYVPPTREEQKTELDSMMGKYAPQFAKNKEVVIVPAETREMAISPQGEMTYVPPTREEQKTELDSMMGKYAPQFTKNKIVQKTTKVALSKDELSWDTAYKKMEEAGWITVNR</sequence>
<dbReference type="InterPro" id="IPR010130">
    <property type="entry name" value="T1SS_OMP_TolC"/>
</dbReference>
<gene>
    <name evidence="9" type="ORF">H8D24_00425</name>
</gene>
<reference evidence="9 10" key="1">
    <citation type="submission" date="2020-08" db="EMBL/GenBank/DDBJ databases">
        <title>Bridging the membrane lipid divide: bacteria of the FCB group superphylum have the potential to synthesize archaeal ether lipids.</title>
        <authorList>
            <person name="Villanueva L."/>
            <person name="Von Meijenfeldt F.A.B."/>
            <person name="Westbye A.B."/>
            <person name="Yadav S."/>
            <person name="Hopmans E.C."/>
            <person name="Dutilh B.E."/>
            <person name="Sinninghe Damste J.S."/>
        </authorList>
    </citation>
    <scope>NUCLEOTIDE SEQUENCE [LARGE SCALE GENOMIC DNA]</scope>
    <source>
        <strain evidence="9">NIOZ-UU100</strain>
    </source>
</reference>
<organism evidence="9 10">
    <name type="scientific">Candidatus Thiopontia autotrophica</name>
    <dbReference type="NCBI Taxonomy" id="2841688"/>
    <lineage>
        <taxon>Bacteria</taxon>
        <taxon>Pseudomonadati</taxon>
        <taxon>Pseudomonadota</taxon>
        <taxon>Gammaproteobacteria</taxon>
        <taxon>Candidatus Thiopontia</taxon>
    </lineage>
</organism>
<comment type="subcellular location">
    <subcellularLocation>
        <location evidence="1">Cell outer membrane</location>
    </subcellularLocation>
</comment>
<evidence type="ECO:0000256" key="3">
    <source>
        <dbReference type="ARBA" id="ARBA00022448"/>
    </source>
</evidence>